<sequence length="136" mass="15304">MVLSLRVLCILATVLSLTYQMSEVSTKRCLACNTFLMEVQSMLSNTANEDLSIKQALKDICEKYAAGWTVQHDLLCSFFSQFLGNYIAEWLTGKLPGPDAREACELLMMCPVTHKLHRKIQFGGLPKKCCIGRKRP</sequence>
<dbReference type="Gene3D" id="1.10.225.10">
    <property type="entry name" value="Saposin-like"/>
    <property type="match status" value="1"/>
</dbReference>
<keyword evidence="5" id="KW-1185">Reference proteome</keyword>
<keyword evidence="2" id="KW-0732">Signal</keyword>
<dbReference type="Proteomes" id="UP001196413">
    <property type="component" value="Unassembled WGS sequence"/>
</dbReference>
<evidence type="ECO:0000259" key="3">
    <source>
        <dbReference type="PROSITE" id="PS50015"/>
    </source>
</evidence>
<feature type="domain" description="Saposin B-type" evidence="3">
    <location>
        <begin position="25"/>
        <end position="114"/>
    </location>
</feature>
<dbReference type="AlphaFoldDB" id="A0AAD5MGZ6"/>
<reference evidence="4" key="1">
    <citation type="submission" date="2021-06" db="EMBL/GenBank/DDBJ databases">
        <title>Parelaphostrongylus tenuis whole genome reference sequence.</title>
        <authorList>
            <person name="Garwood T.J."/>
            <person name="Larsen P.A."/>
            <person name="Fountain-Jones N.M."/>
            <person name="Garbe J.R."/>
            <person name="Macchietto M.G."/>
            <person name="Kania S.A."/>
            <person name="Gerhold R.W."/>
            <person name="Richards J.E."/>
            <person name="Wolf T.M."/>
        </authorList>
    </citation>
    <scope>NUCLEOTIDE SEQUENCE</scope>
    <source>
        <strain evidence="4">MNPRO001-30</strain>
        <tissue evidence="4">Meninges</tissue>
    </source>
</reference>
<evidence type="ECO:0000256" key="1">
    <source>
        <dbReference type="ARBA" id="ARBA00023157"/>
    </source>
</evidence>
<feature type="signal peptide" evidence="2">
    <location>
        <begin position="1"/>
        <end position="16"/>
    </location>
</feature>
<evidence type="ECO:0000256" key="2">
    <source>
        <dbReference type="SAM" id="SignalP"/>
    </source>
</evidence>
<comment type="caution">
    <text evidence="4">The sequence shown here is derived from an EMBL/GenBank/DDBJ whole genome shotgun (WGS) entry which is preliminary data.</text>
</comment>
<dbReference type="EMBL" id="JAHQIW010002846">
    <property type="protein sequence ID" value="KAJ1356588.1"/>
    <property type="molecule type" value="Genomic_DNA"/>
</dbReference>
<dbReference type="InterPro" id="IPR008139">
    <property type="entry name" value="SaposinB_dom"/>
</dbReference>
<keyword evidence="1" id="KW-1015">Disulfide bond</keyword>
<accession>A0AAD5MGZ6</accession>
<proteinExistence type="predicted"/>
<dbReference type="InterPro" id="IPR011001">
    <property type="entry name" value="Saposin-like"/>
</dbReference>
<dbReference type="PROSITE" id="PS50015">
    <property type="entry name" value="SAP_B"/>
    <property type="match status" value="1"/>
</dbReference>
<dbReference type="SUPFAM" id="SSF47862">
    <property type="entry name" value="Saposin"/>
    <property type="match status" value="1"/>
</dbReference>
<organism evidence="4 5">
    <name type="scientific">Parelaphostrongylus tenuis</name>
    <name type="common">Meningeal worm</name>
    <dbReference type="NCBI Taxonomy" id="148309"/>
    <lineage>
        <taxon>Eukaryota</taxon>
        <taxon>Metazoa</taxon>
        <taxon>Ecdysozoa</taxon>
        <taxon>Nematoda</taxon>
        <taxon>Chromadorea</taxon>
        <taxon>Rhabditida</taxon>
        <taxon>Rhabditina</taxon>
        <taxon>Rhabditomorpha</taxon>
        <taxon>Strongyloidea</taxon>
        <taxon>Metastrongylidae</taxon>
        <taxon>Parelaphostrongylus</taxon>
    </lineage>
</organism>
<gene>
    <name evidence="4" type="ORF">KIN20_014319</name>
</gene>
<evidence type="ECO:0000313" key="5">
    <source>
        <dbReference type="Proteomes" id="UP001196413"/>
    </source>
</evidence>
<name>A0AAD5MGZ6_PARTN</name>
<evidence type="ECO:0000313" key="4">
    <source>
        <dbReference type="EMBL" id="KAJ1356588.1"/>
    </source>
</evidence>
<protein>
    <recommendedName>
        <fullName evidence="3">Saposin B-type domain-containing protein</fullName>
    </recommendedName>
</protein>
<feature type="chain" id="PRO_5042031184" description="Saposin B-type domain-containing protein" evidence="2">
    <location>
        <begin position="17"/>
        <end position="136"/>
    </location>
</feature>